<organism evidence="3 4">
    <name type="scientific">Granulicella aggregans</name>
    <dbReference type="NCBI Taxonomy" id="474949"/>
    <lineage>
        <taxon>Bacteria</taxon>
        <taxon>Pseudomonadati</taxon>
        <taxon>Acidobacteriota</taxon>
        <taxon>Terriglobia</taxon>
        <taxon>Terriglobales</taxon>
        <taxon>Acidobacteriaceae</taxon>
        <taxon>Granulicella</taxon>
    </lineage>
</organism>
<keyword evidence="4" id="KW-1185">Reference proteome</keyword>
<sequence>MPTLELSMIVKNGEASIARCIESVLGIADHITIGDTGSTDNTLHIARSLGASIVSVPWNDDFAAARNAVLAHATCDWIIFLDADEMLDQTSAREIKS</sequence>
<evidence type="ECO:0000313" key="4">
    <source>
        <dbReference type="Proteomes" id="UP000540989"/>
    </source>
</evidence>
<protein>
    <submittedName>
        <fullName evidence="3">Glycosyltransferase involved in cell wall biosynthesis</fullName>
    </submittedName>
</protein>
<gene>
    <name evidence="3" type="ORF">HDF16_006404</name>
</gene>
<comment type="caution">
    <text evidence="3">The sequence shown here is derived from an EMBL/GenBank/DDBJ whole genome shotgun (WGS) entry which is preliminary data.</text>
</comment>
<keyword evidence="3" id="KW-0808">Transferase</keyword>
<feature type="domain" description="Glycosyltransferase 2-like" evidence="2">
    <location>
        <begin position="8"/>
        <end position="88"/>
    </location>
</feature>
<evidence type="ECO:0000313" key="3">
    <source>
        <dbReference type="EMBL" id="MBB5061668.1"/>
    </source>
</evidence>
<dbReference type="SUPFAM" id="SSF53448">
    <property type="entry name" value="Nucleotide-diphospho-sugar transferases"/>
    <property type="match status" value="1"/>
</dbReference>
<dbReference type="RefSeq" id="WP_184224656.1">
    <property type="nucleotide sequence ID" value="NZ_JACHIP010000079.1"/>
</dbReference>
<dbReference type="InterPro" id="IPR001173">
    <property type="entry name" value="Glyco_trans_2-like"/>
</dbReference>
<accession>A0A7W8E6X2</accession>
<evidence type="ECO:0000259" key="2">
    <source>
        <dbReference type="Pfam" id="PF00535"/>
    </source>
</evidence>
<dbReference type="Gene3D" id="3.90.550.10">
    <property type="entry name" value="Spore Coat Polysaccharide Biosynthesis Protein SpsA, Chain A"/>
    <property type="match status" value="1"/>
</dbReference>
<evidence type="ECO:0000256" key="1">
    <source>
        <dbReference type="ARBA" id="ARBA00038494"/>
    </source>
</evidence>
<feature type="non-terminal residue" evidence="3">
    <location>
        <position position="97"/>
    </location>
</feature>
<dbReference type="Proteomes" id="UP000540989">
    <property type="component" value="Unassembled WGS sequence"/>
</dbReference>
<proteinExistence type="inferred from homology"/>
<dbReference type="EMBL" id="JACHIP010000079">
    <property type="protein sequence ID" value="MBB5061668.1"/>
    <property type="molecule type" value="Genomic_DNA"/>
</dbReference>
<name>A0A7W8E6X2_9BACT</name>
<dbReference type="PANTHER" id="PTHR43630">
    <property type="entry name" value="POLY-BETA-1,6-N-ACETYL-D-GLUCOSAMINE SYNTHASE"/>
    <property type="match status" value="1"/>
</dbReference>
<dbReference type="InterPro" id="IPR029044">
    <property type="entry name" value="Nucleotide-diphossugar_trans"/>
</dbReference>
<comment type="similarity">
    <text evidence="1">Belongs to the glycosyltransferase 2 family. WaaE/KdtX subfamily.</text>
</comment>
<dbReference type="Pfam" id="PF00535">
    <property type="entry name" value="Glycos_transf_2"/>
    <property type="match status" value="1"/>
</dbReference>
<dbReference type="AlphaFoldDB" id="A0A7W8E6X2"/>
<dbReference type="PANTHER" id="PTHR43630:SF2">
    <property type="entry name" value="GLYCOSYLTRANSFERASE"/>
    <property type="match status" value="1"/>
</dbReference>
<reference evidence="3 4" key="1">
    <citation type="submission" date="2020-08" db="EMBL/GenBank/DDBJ databases">
        <title>Genomic Encyclopedia of Type Strains, Phase IV (KMG-V): Genome sequencing to study the core and pangenomes of soil and plant-associated prokaryotes.</title>
        <authorList>
            <person name="Whitman W."/>
        </authorList>
    </citation>
    <scope>NUCLEOTIDE SEQUENCE [LARGE SCALE GENOMIC DNA]</scope>
    <source>
        <strain evidence="3 4">M8UP14</strain>
    </source>
</reference>
<dbReference type="GO" id="GO:0016740">
    <property type="term" value="F:transferase activity"/>
    <property type="evidence" value="ECO:0007669"/>
    <property type="project" value="UniProtKB-KW"/>
</dbReference>